<dbReference type="Proteomes" id="UP000799772">
    <property type="component" value="Unassembled WGS sequence"/>
</dbReference>
<feature type="chain" id="PRO_5040479628" description="Acid protease" evidence="2">
    <location>
        <begin position="31"/>
        <end position="501"/>
    </location>
</feature>
<proteinExistence type="predicted"/>
<evidence type="ECO:0000256" key="2">
    <source>
        <dbReference type="SAM" id="SignalP"/>
    </source>
</evidence>
<dbReference type="InterPro" id="IPR021109">
    <property type="entry name" value="Peptidase_aspartic_dom_sf"/>
</dbReference>
<organism evidence="3 4">
    <name type="scientific">Rhizodiscina lignyota</name>
    <dbReference type="NCBI Taxonomy" id="1504668"/>
    <lineage>
        <taxon>Eukaryota</taxon>
        <taxon>Fungi</taxon>
        <taxon>Dikarya</taxon>
        <taxon>Ascomycota</taxon>
        <taxon>Pezizomycotina</taxon>
        <taxon>Dothideomycetes</taxon>
        <taxon>Pleosporomycetidae</taxon>
        <taxon>Aulographales</taxon>
        <taxon>Rhizodiscinaceae</taxon>
        <taxon>Rhizodiscina</taxon>
    </lineage>
</organism>
<accession>A0A9P4I9H8</accession>
<name>A0A9P4I9H8_9PEZI</name>
<evidence type="ECO:0000313" key="3">
    <source>
        <dbReference type="EMBL" id="KAF2095943.1"/>
    </source>
</evidence>
<evidence type="ECO:0000313" key="4">
    <source>
        <dbReference type="Proteomes" id="UP000799772"/>
    </source>
</evidence>
<gene>
    <name evidence="3" type="ORF">NA57DRAFT_43748</name>
</gene>
<protein>
    <recommendedName>
        <fullName evidence="5">Acid protease</fullName>
    </recommendedName>
</protein>
<evidence type="ECO:0000256" key="1">
    <source>
        <dbReference type="SAM" id="Phobius"/>
    </source>
</evidence>
<keyword evidence="2" id="KW-0732">Signal</keyword>
<keyword evidence="1" id="KW-0472">Membrane</keyword>
<feature type="transmembrane region" description="Helical" evidence="1">
    <location>
        <begin position="424"/>
        <end position="449"/>
    </location>
</feature>
<keyword evidence="4" id="KW-1185">Reference proteome</keyword>
<dbReference type="EMBL" id="ML978130">
    <property type="protein sequence ID" value="KAF2095943.1"/>
    <property type="molecule type" value="Genomic_DNA"/>
</dbReference>
<reference evidence="3" key="1">
    <citation type="journal article" date="2020" name="Stud. Mycol.">
        <title>101 Dothideomycetes genomes: a test case for predicting lifestyles and emergence of pathogens.</title>
        <authorList>
            <person name="Haridas S."/>
            <person name="Albert R."/>
            <person name="Binder M."/>
            <person name="Bloem J."/>
            <person name="Labutti K."/>
            <person name="Salamov A."/>
            <person name="Andreopoulos B."/>
            <person name="Baker S."/>
            <person name="Barry K."/>
            <person name="Bills G."/>
            <person name="Bluhm B."/>
            <person name="Cannon C."/>
            <person name="Castanera R."/>
            <person name="Culley D."/>
            <person name="Daum C."/>
            <person name="Ezra D."/>
            <person name="Gonzalez J."/>
            <person name="Henrissat B."/>
            <person name="Kuo A."/>
            <person name="Liang C."/>
            <person name="Lipzen A."/>
            <person name="Lutzoni F."/>
            <person name="Magnuson J."/>
            <person name="Mondo S."/>
            <person name="Nolan M."/>
            <person name="Ohm R."/>
            <person name="Pangilinan J."/>
            <person name="Park H.-J."/>
            <person name="Ramirez L."/>
            <person name="Alfaro M."/>
            <person name="Sun H."/>
            <person name="Tritt A."/>
            <person name="Yoshinaga Y."/>
            <person name="Zwiers L.-H."/>
            <person name="Turgeon B."/>
            <person name="Goodwin S."/>
            <person name="Spatafora J."/>
            <person name="Crous P."/>
            <person name="Grigoriev I."/>
        </authorList>
    </citation>
    <scope>NUCLEOTIDE SEQUENCE</scope>
    <source>
        <strain evidence="3">CBS 133067</strain>
    </source>
</reference>
<feature type="signal peptide" evidence="2">
    <location>
        <begin position="1"/>
        <end position="30"/>
    </location>
</feature>
<dbReference type="Gene3D" id="2.40.70.10">
    <property type="entry name" value="Acid Proteases"/>
    <property type="match status" value="2"/>
</dbReference>
<sequence length="501" mass="55053">MSISNTPRLRPSLKLCTAILAFSAIQTASAFDCSIQPVYIDIHAREVHGTEVFQIGAFIGVGSPAQNQSLSPSLRQNQTSVASIDFCKNSKLANCSISTHGNFDESASSSWSQEENYKSLDKTTPIGNSTFGTEVFHLYTHYFESNPAWETNVNSTLEVADSGNNNPGIVGLGQNSTLLQSLADSKIIAGRTLSYYGGSNTPRAGGSINGSISWGGYDAGRFVEPTHQYNMDLSNADFLPLTVTDIRIASSDGATNVSLLDSAKFPNLGKGNHSFTGRLSTDQFPLSLPYQITQNFIKTLSAVPSDYTDGSLRISKPFNGSMTFTLSDGFQVTLPHDVLYNVSGISPVADRKQDDNSPFYLTLPFLAQVYLMMDYEASVFHLATAVQDNNIDYNKYVMPTTFCPHSTPKMYKVPSKSDFKKNGLIGALIGGTIAGIALTTLSVFIIMLCRQQRHINRKEKEERILARRLKTLQTVGFEPMEEVKENDRERTPLVRKVKFWA</sequence>
<dbReference type="OrthoDB" id="5361565at2759"/>
<keyword evidence="1" id="KW-0812">Transmembrane</keyword>
<comment type="caution">
    <text evidence="3">The sequence shown here is derived from an EMBL/GenBank/DDBJ whole genome shotgun (WGS) entry which is preliminary data.</text>
</comment>
<keyword evidence="1" id="KW-1133">Transmembrane helix</keyword>
<dbReference type="AlphaFoldDB" id="A0A9P4I9H8"/>
<evidence type="ECO:0008006" key="5">
    <source>
        <dbReference type="Google" id="ProtNLM"/>
    </source>
</evidence>
<dbReference type="SUPFAM" id="SSF50630">
    <property type="entry name" value="Acid proteases"/>
    <property type="match status" value="1"/>
</dbReference>